<evidence type="ECO:0000256" key="5">
    <source>
        <dbReference type="ARBA" id="ARBA00023136"/>
    </source>
</evidence>
<evidence type="ECO:0000313" key="8">
    <source>
        <dbReference type="Proteomes" id="UP000069632"/>
    </source>
</evidence>
<dbReference type="InterPro" id="IPR017039">
    <property type="entry name" value="Virul_fac_BrkB"/>
</dbReference>
<feature type="transmembrane region" description="Helical" evidence="6">
    <location>
        <begin position="233"/>
        <end position="254"/>
    </location>
</feature>
<feature type="transmembrane region" description="Helical" evidence="6">
    <location>
        <begin position="162"/>
        <end position="186"/>
    </location>
</feature>
<dbReference type="EMBL" id="FIZP01000010">
    <property type="protein sequence ID" value="CZE48716.1"/>
    <property type="molecule type" value="Genomic_DNA"/>
</dbReference>
<dbReference type="OrthoDB" id="5372455at2"/>
<dbReference type="RefSeq" id="WP_075540433.1">
    <property type="nucleotide sequence ID" value="NZ_CP053844.1"/>
</dbReference>
<accession>A0A128EIT8</accession>
<evidence type="ECO:0000256" key="3">
    <source>
        <dbReference type="ARBA" id="ARBA00022692"/>
    </source>
</evidence>
<feature type="transmembrane region" description="Helical" evidence="6">
    <location>
        <begin position="129"/>
        <end position="150"/>
    </location>
</feature>
<dbReference type="Pfam" id="PF03631">
    <property type="entry name" value="Virul_fac_BrkB"/>
    <property type="match status" value="1"/>
</dbReference>
<keyword evidence="5 6" id="KW-0472">Membrane</keyword>
<organism evidence="7 8">
    <name type="scientific">Campylobacter geochelonis</name>
    <dbReference type="NCBI Taxonomy" id="1780362"/>
    <lineage>
        <taxon>Bacteria</taxon>
        <taxon>Pseudomonadati</taxon>
        <taxon>Campylobacterota</taxon>
        <taxon>Epsilonproteobacteria</taxon>
        <taxon>Campylobacterales</taxon>
        <taxon>Campylobacteraceae</taxon>
        <taxon>Campylobacter</taxon>
    </lineage>
</organism>
<dbReference type="PANTHER" id="PTHR30213">
    <property type="entry name" value="INNER MEMBRANE PROTEIN YHJD"/>
    <property type="match status" value="1"/>
</dbReference>
<name>A0A128EIT8_9BACT</name>
<feature type="transmembrane region" description="Helical" evidence="6">
    <location>
        <begin position="22"/>
        <end position="48"/>
    </location>
</feature>
<comment type="subcellular location">
    <subcellularLocation>
        <location evidence="1">Cell membrane</location>
        <topology evidence="1">Multi-pass membrane protein</topology>
    </subcellularLocation>
</comment>
<proteinExistence type="predicted"/>
<dbReference type="AlphaFoldDB" id="A0A128EIT8"/>
<evidence type="ECO:0000256" key="6">
    <source>
        <dbReference type="SAM" id="Phobius"/>
    </source>
</evidence>
<dbReference type="PANTHER" id="PTHR30213:SF0">
    <property type="entry name" value="UPF0761 MEMBRANE PROTEIN YIHY"/>
    <property type="match status" value="1"/>
</dbReference>
<evidence type="ECO:0000256" key="4">
    <source>
        <dbReference type="ARBA" id="ARBA00022989"/>
    </source>
</evidence>
<sequence length="275" mass="31990">MKFNPKFKAFIKNTFEIYDKELMHYAASLSFHTMLSLIPVLLLSLSIFTQLPSFDEYYAKIKEFIFSNLLPTHQDMLSGYIEQFMSNSVSLGILGFGAIIVTTMLFFGDYEYVINKILKTKARGFWQGISTYWTLITLAPLGLGFSFFLTTKFQNLLNQTEYTSWINIISVLPYFIIWAIFAVTYTISINGEISTKNILISSFIASFAWDFSKFAFVQYAFYNKTYTSIYGSFSVLLFFFLWIYISWIIFLYGFKIYGVLNQKNRQNSQTSNQNS</sequence>
<gene>
    <name evidence="7" type="primary">yihY</name>
    <name evidence="7" type="ORF">ERS672216_01558</name>
</gene>
<keyword evidence="3 6" id="KW-0812">Transmembrane</keyword>
<evidence type="ECO:0000256" key="2">
    <source>
        <dbReference type="ARBA" id="ARBA00022475"/>
    </source>
</evidence>
<evidence type="ECO:0000313" key="7">
    <source>
        <dbReference type="EMBL" id="CZE48716.1"/>
    </source>
</evidence>
<keyword evidence="8" id="KW-1185">Reference proteome</keyword>
<dbReference type="GO" id="GO:0005886">
    <property type="term" value="C:plasma membrane"/>
    <property type="evidence" value="ECO:0007669"/>
    <property type="project" value="UniProtKB-SubCell"/>
</dbReference>
<protein>
    <submittedName>
        <fullName evidence="7">Ribonuclease BN</fullName>
    </submittedName>
</protein>
<dbReference type="NCBIfam" id="TIGR00765">
    <property type="entry name" value="yihY_not_rbn"/>
    <property type="match status" value="1"/>
</dbReference>
<reference evidence="7 8" key="1">
    <citation type="submission" date="2016-02" db="EMBL/GenBank/DDBJ databases">
        <authorList>
            <consortium name="Pathogen Informatics"/>
        </authorList>
    </citation>
    <scope>NUCLEOTIDE SEQUENCE [LARGE SCALE GENOMIC DNA]</scope>
    <source>
        <strain evidence="7 8">RC20</strain>
    </source>
</reference>
<feature type="transmembrane region" description="Helical" evidence="6">
    <location>
        <begin position="89"/>
        <end position="108"/>
    </location>
</feature>
<keyword evidence="2" id="KW-1003">Cell membrane</keyword>
<keyword evidence="4 6" id="KW-1133">Transmembrane helix</keyword>
<evidence type="ECO:0000256" key="1">
    <source>
        <dbReference type="ARBA" id="ARBA00004651"/>
    </source>
</evidence>
<dbReference type="Proteomes" id="UP000069632">
    <property type="component" value="Unassembled WGS sequence"/>
</dbReference>
<dbReference type="PIRSF" id="PIRSF035875">
    <property type="entry name" value="RNase_BN"/>
    <property type="match status" value="1"/>
</dbReference>
<feature type="transmembrane region" description="Helical" evidence="6">
    <location>
        <begin position="198"/>
        <end position="221"/>
    </location>
</feature>